<comment type="catalytic activity">
    <reaction evidence="1 7">
        <text>6-phospho-D-glucono-1,5-lactone + H2O = 6-phospho-D-gluconate + H(+)</text>
        <dbReference type="Rhea" id="RHEA:12556"/>
        <dbReference type="ChEBI" id="CHEBI:15377"/>
        <dbReference type="ChEBI" id="CHEBI:15378"/>
        <dbReference type="ChEBI" id="CHEBI:57955"/>
        <dbReference type="ChEBI" id="CHEBI:58759"/>
        <dbReference type="EC" id="3.1.1.31"/>
    </reaction>
</comment>
<organism evidence="9 10">
    <name type="scientific">Arachnia propionica</name>
    <dbReference type="NCBI Taxonomy" id="1750"/>
    <lineage>
        <taxon>Bacteria</taxon>
        <taxon>Bacillati</taxon>
        <taxon>Actinomycetota</taxon>
        <taxon>Actinomycetes</taxon>
        <taxon>Propionibacteriales</taxon>
        <taxon>Propionibacteriaceae</taxon>
        <taxon>Arachnia</taxon>
    </lineage>
</organism>
<dbReference type="EMBL" id="CP072385">
    <property type="protein sequence ID" value="QUC10217.1"/>
    <property type="molecule type" value="Genomic_DNA"/>
</dbReference>
<name>A0AB37HSF5_9ACTN</name>
<dbReference type="InterPro" id="IPR005900">
    <property type="entry name" value="6-phosphogluconolactonase_DevB"/>
</dbReference>
<evidence type="ECO:0000256" key="4">
    <source>
        <dbReference type="ARBA" id="ARBA00010662"/>
    </source>
</evidence>
<evidence type="ECO:0000313" key="9">
    <source>
        <dbReference type="EMBL" id="QUC10217.1"/>
    </source>
</evidence>
<protein>
    <recommendedName>
        <fullName evidence="6 7">6-phosphogluconolactonase</fullName>
        <shortName evidence="7">6PGL</shortName>
        <ecNumber evidence="5 7">3.1.1.31</ecNumber>
    </recommendedName>
</protein>
<accession>A0AB37HSF5</accession>
<dbReference type="Pfam" id="PF01182">
    <property type="entry name" value="Glucosamine_iso"/>
    <property type="match status" value="1"/>
</dbReference>
<evidence type="ECO:0000256" key="5">
    <source>
        <dbReference type="ARBA" id="ARBA00013198"/>
    </source>
</evidence>
<dbReference type="InterPro" id="IPR006148">
    <property type="entry name" value="Glc/Gal-6P_isomerase"/>
</dbReference>
<gene>
    <name evidence="7 9" type="primary">pgl</name>
    <name evidence="9" type="ORF">J5A53_10435</name>
</gene>
<sequence>MMFTRVVRLESAQQVANVVARRFMQKTTELLGSREEVHVCLTGGGTADLVYERFADLSAEAKLDLGRLHLWWGDERFVAATDPDRNSLQAISRLGRTLPIQSARIHMMAARDGRADPHDSASEYAAELGKTRFDLTFLGMGPDGHVASIFPGHPSFESTSRSVIGVTDSPKPPSERISLTIPTLNRSEEIWFIVTGTGKADALLRALGGDKTLPASHAHGQQATYWFIDDAAASKLPPRYVCPL</sequence>
<proteinExistence type="inferred from homology"/>
<keyword evidence="7 9" id="KW-0378">Hydrolase</keyword>
<dbReference type="Gene3D" id="3.40.50.1360">
    <property type="match status" value="1"/>
</dbReference>
<evidence type="ECO:0000256" key="7">
    <source>
        <dbReference type="RuleBase" id="RU365095"/>
    </source>
</evidence>
<feature type="domain" description="Glucosamine/galactosamine-6-phosphate isomerase" evidence="8">
    <location>
        <begin position="11"/>
        <end position="226"/>
    </location>
</feature>
<evidence type="ECO:0000256" key="2">
    <source>
        <dbReference type="ARBA" id="ARBA00002681"/>
    </source>
</evidence>
<evidence type="ECO:0000256" key="3">
    <source>
        <dbReference type="ARBA" id="ARBA00004961"/>
    </source>
</evidence>
<comment type="function">
    <text evidence="2 7">Hydrolysis of 6-phosphogluconolactone to 6-phosphogluconate.</text>
</comment>
<evidence type="ECO:0000256" key="6">
    <source>
        <dbReference type="ARBA" id="ARBA00020337"/>
    </source>
</evidence>
<comment type="pathway">
    <text evidence="3 7">Carbohydrate degradation; pentose phosphate pathway; D-ribulose 5-phosphate from D-glucose 6-phosphate (oxidative stage): step 2/3.</text>
</comment>
<dbReference type="PANTHER" id="PTHR11054">
    <property type="entry name" value="6-PHOSPHOGLUCONOLACTONASE"/>
    <property type="match status" value="1"/>
</dbReference>
<dbReference type="InterPro" id="IPR039104">
    <property type="entry name" value="6PGL"/>
</dbReference>
<dbReference type="InterPro" id="IPR037171">
    <property type="entry name" value="NagB/RpiA_transferase-like"/>
</dbReference>
<dbReference type="PANTHER" id="PTHR11054:SF0">
    <property type="entry name" value="6-PHOSPHOGLUCONOLACTONASE"/>
    <property type="match status" value="1"/>
</dbReference>
<dbReference type="CDD" id="cd01400">
    <property type="entry name" value="6PGL"/>
    <property type="match status" value="1"/>
</dbReference>
<reference evidence="9" key="1">
    <citation type="submission" date="2021-03" db="EMBL/GenBank/DDBJ databases">
        <title>Human Oral Microbial Genomes.</title>
        <authorList>
            <person name="Johnston C.D."/>
            <person name="Chen T."/>
            <person name="Dewhirst F.E."/>
        </authorList>
    </citation>
    <scope>NUCLEOTIDE SEQUENCE</scope>
    <source>
        <strain evidence="9">F0714</strain>
    </source>
</reference>
<dbReference type="SUPFAM" id="SSF100950">
    <property type="entry name" value="NagB/RpiA/CoA transferase-like"/>
    <property type="match status" value="1"/>
</dbReference>
<dbReference type="EC" id="3.1.1.31" evidence="5 7"/>
<comment type="similarity">
    <text evidence="4 7">Belongs to the glucosamine/galactosamine-6-phosphate isomerase family. 6-phosphogluconolactonase subfamily.</text>
</comment>
<evidence type="ECO:0000313" key="10">
    <source>
        <dbReference type="Proteomes" id="UP000677180"/>
    </source>
</evidence>
<dbReference type="GO" id="GO:0017057">
    <property type="term" value="F:6-phosphogluconolactonase activity"/>
    <property type="evidence" value="ECO:0007669"/>
    <property type="project" value="UniProtKB-UniRule"/>
</dbReference>
<evidence type="ECO:0000256" key="1">
    <source>
        <dbReference type="ARBA" id="ARBA00000832"/>
    </source>
</evidence>
<evidence type="ECO:0000259" key="8">
    <source>
        <dbReference type="Pfam" id="PF01182"/>
    </source>
</evidence>
<dbReference type="GO" id="GO:0006098">
    <property type="term" value="P:pentose-phosphate shunt"/>
    <property type="evidence" value="ECO:0007669"/>
    <property type="project" value="InterPro"/>
</dbReference>
<dbReference type="GO" id="GO:0005975">
    <property type="term" value="P:carbohydrate metabolic process"/>
    <property type="evidence" value="ECO:0007669"/>
    <property type="project" value="UniProtKB-UniRule"/>
</dbReference>
<dbReference type="AlphaFoldDB" id="A0AB37HSF5"/>
<dbReference type="Proteomes" id="UP000677180">
    <property type="component" value="Chromosome"/>
</dbReference>
<dbReference type="NCBIfam" id="TIGR01198">
    <property type="entry name" value="pgl"/>
    <property type="match status" value="1"/>
</dbReference>